<dbReference type="Gene3D" id="3.60.10.10">
    <property type="entry name" value="Endonuclease/exonuclease/phosphatase"/>
    <property type="match status" value="1"/>
</dbReference>
<dbReference type="STRING" id="74557.A0A1V9Y800"/>
<evidence type="ECO:0000256" key="7">
    <source>
        <dbReference type="ARBA" id="ARBA00022771"/>
    </source>
</evidence>
<keyword evidence="9" id="KW-0862">Zinc</keyword>
<feature type="region of interest" description="Disordered" evidence="14">
    <location>
        <begin position="63"/>
        <end position="115"/>
    </location>
</feature>
<dbReference type="GO" id="GO:0008270">
    <property type="term" value="F:zinc ion binding"/>
    <property type="evidence" value="ECO:0007669"/>
    <property type="project" value="UniProtKB-KW"/>
</dbReference>
<organism evidence="16 17">
    <name type="scientific">Thraustotheca clavata</name>
    <dbReference type="NCBI Taxonomy" id="74557"/>
    <lineage>
        <taxon>Eukaryota</taxon>
        <taxon>Sar</taxon>
        <taxon>Stramenopiles</taxon>
        <taxon>Oomycota</taxon>
        <taxon>Saprolegniomycetes</taxon>
        <taxon>Saprolegniales</taxon>
        <taxon>Achlyaceae</taxon>
        <taxon>Thraustotheca</taxon>
    </lineage>
</organism>
<accession>A0A1V9Y800</accession>
<protein>
    <recommendedName>
        <fullName evidence="15">RanBP2-type domain-containing protein</fullName>
    </recommendedName>
</protein>
<keyword evidence="10" id="KW-0460">Magnesium</keyword>
<dbReference type="SMART" id="SM00547">
    <property type="entry name" value="ZnF_RBZ"/>
    <property type="match status" value="1"/>
</dbReference>
<proteinExistence type="predicted"/>
<reference evidence="16 17" key="1">
    <citation type="journal article" date="2014" name="Genome Biol. Evol.">
        <title>The secreted proteins of Achlya hypogyna and Thraustotheca clavata identify the ancestral oomycete secretome and reveal gene acquisitions by horizontal gene transfer.</title>
        <authorList>
            <person name="Misner I."/>
            <person name="Blouin N."/>
            <person name="Leonard G."/>
            <person name="Richards T.A."/>
            <person name="Lane C.E."/>
        </authorList>
    </citation>
    <scope>NUCLEOTIDE SEQUENCE [LARGE SCALE GENOMIC DNA]</scope>
    <source>
        <strain evidence="16 17">ATCC 34112</strain>
    </source>
</reference>
<evidence type="ECO:0000256" key="2">
    <source>
        <dbReference type="ARBA" id="ARBA00001946"/>
    </source>
</evidence>
<dbReference type="Gene3D" id="4.10.1060.10">
    <property type="entry name" value="Zinc finger, RanBP2-type"/>
    <property type="match status" value="1"/>
</dbReference>
<evidence type="ECO:0000256" key="12">
    <source>
        <dbReference type="ARBA" id="ARBA00023242"/>
    </source>
</evidence>
<evidence type="ECO:0000256" key="8">
    <source>
        <dbReference type="ARBA" id="ARBA00022801"/>
    </source>
</evidence>
<dbReference type="SUPFAM" id="SSF90209">
    <property type="entry name" value="Ran binding protein zinc finger-like"/>
    <property type="match status" value="1"/>
</dbReference>
<evidence type="ECO:0000256" key="3">
    <source>
        <dbReference type="ARBA" id="ARBA00004123"/>
    </source>
</evidence>
<dbReference type="OrthoDB" id="76908at2759"/>
<dbReference type="InterPro" id="IPR001876">
    <property type="entry name" value="Znf_RanBP2"/>
</dbReference>
<keyword evidence="17" id="KW-1185">Reference proteome</keyword>
<evidence type="ECO:0000256" key="14">
    <source>
        <dbReference type="SAM" id="MobiDB-lite"/>
    </source>
</evidence>
<dbReference type="PROSITE" id="PS50199">
    <property type="entry name" value="ZF_RANBP2_2"/>
    <property type="match status" value="1"/>
</dbReference>
<dbReference type="GO" id="GO:0005737">
    <property type="term" value="C:cytoplasm"/>
    <property type="evidence" value="ECO:0007669"/>
    <property type="project" value="TreeGrafter"/>
</dbReference>
<keyword evidence="11" id="KW-0234">DNA repair</keyword>
<comment type="subcellular location">
    <subcellularLocation>
        <location evidence="3">Nucleus</location>
    </subcellularLocation>
</comment>
<evidence type="ECO:0000256" key="11">
    <source>
        <dbReference type="ARBA" id="ARBA00023204"/>
    </source>
</evidence>
<keyword evidence="12" id="KW-0539">Nucleus</keyword>
<keyword evidence="6" id="KW-0227">DNA damage</keyword>
<dbReference type="GO" id="GO:0006302">
    <property type="term" value="P:double-strand break repair"/>
    <property type="evidence" value="ECO:0007669"/>
    <property type="project" value="TreeGrafter"/>
</dbReference>
<comment type="cofactor">
    <cofactor evidence="2">
        <name>Mg(2+)</name>
        <dbReference type="ChEBI" id="CHEBI:18420"/>
    </cofactor>
</comment>
<dbReference type="InterPro" id="IPR036443">
    <property type="entry name" value="Znf_RanBP2_sf"/>
</dbReference>
<keyword evidence="4" id="KW-0540">Nuclease</keyword>
<dbReference type="PANTHER" id="PTHR15822">
    <property type="entry name" value="TRAF AND TNF RECEPTOR-ASSOCIATED PROTEIN"/>
    <property type="match status" value="1"/>
</dbReference>
<dbReference type="AlphaFoldDB" id="A0A1V9Y800"/>
<name>A0A1V9Y800_9STRA</name>
<keyword evidence="7 13" id="KW-0863">Zinc-finger</keyword>
<keyword evidence="8" id="KW-0378">Hydrolase</keyword>
<dbReference type="GO" id="GO:0005634">
    <property type="term" value="C:nucleus"/>
    <property type="evidence" value="ECO:0007669"/>
    <property type="project" value="UniProtKB-SubCell"/>
</dbReference>
<dbReference type="GO" id="GO:0004518">
    <property type="term" value="F:nuclease activity"/>
    <property type="evidence" value="ECO:0007669"/>
    <property type="project" value="UniProtKB-KW"/>
</dbReference>
<keyword evidence="5" id="KW-0479">Metal-binding</keyword>
<comment type="caution">
    <text evidence="16">The sequence shown here is derived from an EMBL/GenBank/DDBJ whole genome shotgun (WGS) entry which is preliminary data.</text>
</comment>
<evidence type="ECO:0000256" key="5">
    <source>
        <dbReference type="ARBA" id="ARBA00022723"/>
    </source>
</evidence>
<feature type="domain" description="RanBP2-type" evidence="15">
    <location>
        <begin position="1"/>
        <end position="29"/>
    </location>
</feature>
<dbReference type="CDD" id="cd09080">
    <property type="entry name" value="TDP2"/>
    <property type="match status" value="1"/>
</dbReference>
<evidence type="ECO:0000259" key="15">
    <source>
        <dbReference type="PROSITE" id="PS50199"/>
    </source>
</evidence>
<comment type="cofactor">
    <cofactor evidence="1">
        <name>Mn(2+)</name>
        <dbReference type="ChEBI" id="CHEBI:29035"/>
    </cofactor>
</comment>
<evidence type="ECO:0000256" key="1">
    <source>
        <dbReference type="ARBA" id="ARBA00001936"/>
    </source>
</evidence>
<dbReference type="Proteomes" id="UP000243217">
    <property type="component" value="Unassembled WGS sequence"/>
</dbReference>
<evidence type="ECO:0000313" key="16">
    <source>
        <dbReference type="EMBL" id="OQR81814.1"/>
    </source>
</evidence>
<dbReference type="SUPFAM" id="SSF56219">
    <property type="entry name" value="DNase I-like"/>
    <property type="match status" value="1"/>
</dbReference>
<dbReference type="EMBL" id="JNBS01004892">
    <property type="protein sequence ID" value="OQR81814.1"/>
    <property type="molecule type" value="Genomic_DNA"/>
</dbReference>
<evidence type="ECO:0000256" key="9">
    <source>
        <dbReference type="ARBA" id="ARBA00022833"/>
    </source>
</evidence>
<evidence type="ECO:0000256" key="10">
    <source>
        <dbReference type="ARBA" id="ARBA00022842"/>
    </source>
</evidence>
<dbReference type="InterPro" id="IPR051547">
    <property type="entry name" value="TDP2-like"/>
</dbReference>
<evidence type="ECO:0000313" key="17">
    <source>
        <dbReference type="Proteomes" id="UP000243217"/>
    </source>
</evidence>
<gene>
    <name evidence="16" type="ORF">THRCLA_11380</name>
</gene>
<dbReference type="GO" id="GO:0003697">
    <property type="term" value="F:single-stranded DNA binding"/>
    <property type="evidence" value="ECO:0007669"/>
    <property type="project" value="TreeGrafter"/>
</dbReference>
<feature type="compositionally biased region" description="Basic and acidic residues" evidence="14">
    <location>
        <begin position="95"/>
        <end position="110"/>
    </location>
</feature>
<dbReference type="PROSITE" id="PS01358">
    <property type="entry name" value="ZF_RANBP2_1"/>
    <property type="match status" value="1"/>
</dbReference>
<dbReference type="GO" id="GO:0070260">
    <property type="term" value="F:5'-tyrosyl-DNA phosphodiesterase activity"/>
    <property type="evidence" value="ECO:0007669"/>
    <property type="project" value="TreeGrafter"/>
</dbReference>
<dbReference type="InterPro" id="IPR036691">
    <property type="entry name" value="Endo/exonu/phosph_ase_sf"/>
</dbReference>
<evidence type="ECO:0000256" key="6">
    <source>
        <dbReference type="ARBA" id="ARBA00022763"/>
    </source>
</evidence>
<sequence>MDEWSCQRCSLQNRPSDQHCDACGLSRNGPLALDTSQELGNPMEAFFRMALAGSKRNHEVVIDLASSDEENEKKKKVKKQKKEIEQTKQAPELTHSNDEETKPVATDEKTTNTGAENVLNGEFKVASLNVWFDEVLVLDRVRNMVNALGKLKPHVVFLQEVTPEMCRIFKTRMAHLGYTSPSNLDDRPYGEMIFHLRSLPMHDYSYIPFERTQMGRGLHVLETTFWNKRIVVATSHLESLQENRAVRLEQLQWAFDHLSTHDHWIFGGDTNLGNKDKIDLPDNILDAWIACGSERVHQYTWDTSINKNLQVKYSAKCRFDRLFSHGCTPKNFLTFGKEKLPSHDTLYPSDHWGIMSSYTLEP</sequence>
<evidence type="ECO:0000256" key="4">
    <source>
        <dbReference type="ARBA" id="ARBA00022722"/>
    </source>
</evidence>
<dbReference type="PANTHER" id="PTHR15822:SF4">
    <property type="entry name" value="TYROSYL-DNA PHOSPHODIESTERASE 2"/>
    <property type="match status" value="1"/>
</dbReference>
<evidence type="ECO:0000256" key="13">
    <source>
        <dbReference type="PROSITE-ProRule" id="PRU00322"/>
    </source>
</evidence>